<evidence type="ECO:0000256" key="1">
    <source>
        <dbReference type="SAM" id="MobiDB-lite"/>
    </source>
</evidence>
<evidence type="ECO:0000313" key="2">
    <source>
        <dbReference type="EMBL" id="CAJ0572930.1"/>
    </source>
</evidence>
<feature type="compositionally biased region" description="Polar residues" evidence="1">
    <location>
        <begin position="102"/>
        <end position="111"/>
    </location>
</feature>
<keyword evidence="3" id="KW-1185">Reference proteome</keyword>
<proteinExistence type="predicted"/>
<dbReference type="Proteomes" id="UP001177023">
    <property type="component" value="Unassembled WGS sequence"/>
</dbReference>
<reference evidence="2" key="1">
    <citation type="submission" date="2023-06" db="EMBL/GenBank/DDBJ databases">
        <authorList>
            <person name="Delattre M."/>
        </authorList>
    </citation>
    <scope>NUCLEOTIDE SEQUENCE</scope>
    <source>
        <strain evidence="2">AF72</strain>
    </source>
</reference>
<comment type="caution">
    <text evidence="2">The sequence shown here is derived from an EMBL/GenBank/DDBJ whole genome shotgun (WGS) entry which is preliminary data.</text>
</comment>
<dbReference type="EMBL" id="CATQJA010002609">
    <property type="protein sequence ID" value="CAJ0572930.1"/>
    <property type="molecule type" value="Genomic_DNA"/>
</dbReference>
<organism evidence="2 3">
    <name type="scientific">Mesorhabditis spiculigera</name>
    <dbReference type="NCBI Taxonomy" id="96644"/>
    <lineage>
        <taxon>Eukaryota</taxon>
        <taxon>Metazoa</taxon>
        <taxon>Ecdysozoa</taxon>
        <taxon>Nematoda</taxon>
        <taxon>Chromadorea</taxon>
        <taxon>Rhabditida</taxon>
        <taxon>Rhabditina</taxon>
        <taxon>Rhabditomorpha</taxon>
        <taxon>Rhabditoidea</taxon>
        <taxon>Rhabditidae</taxon>
        <taxon>Mesorhabditinae</taxon>
        <taxon>Mesorhabditis</taxon>
    </lineage>
</organism>
<sequence length="365" mass="39636">MASLAGSSVWRWVLVLLYLAAFSAAALQNDDYWRILLQSEASSDDQGVVDTAVRPPDPPTAPNPSTGTHINKSSSDPSGGLDDDVHNNEKAQQIPPKLAAPNPSTGTHINKSSSDPSGGLDDDVHNNEKAQQIPPKLAAPNPSTGTHINKSSSDPSGGLDDDVHNNEKALQSPQPDGPRTRAPVPHQQIVRVIHRADLTTNPSTGTHINKSSSDPSGGLDDDVHNNEKAQQGPPEENEPRIRPPRQGNFTSNPLHNAKVDEKAMEPSHPKSYVSVSGRGPKRRVREYAVCECGREGYLDADYGPMVCQACKKEFIDALNNLQKDQETGERVVCLLNCGPDDACSFHRVLRCEARGFREDLIKRRK</sequence>
<evidence type="ECO:0000313" key="3">
    <source>
        <dbReference type="Proteomes" id="UP001177023"/>
    </source>
</evidence>
<feature type="compositionally biased region" description="Polar residues" evidence="1">
    <location>
        <begin position="198"/>
        <end position="210"/>
    </location>
</feature>
<feature type="compositionally biased region" description="Polar residues" evidence="1">
    <location>
        <begin position="141"/>
        <end position="150"/>
    </location>
</feature>
<dbReference type="AlphaFoldDB" id="A0AA36CQG2"/>
<gene>
    <name evidence="2" type="ORF">MSPICULIGERA_LOCUS11303</name>
</gene>
<feature type="region of interest" description="Disordered" evidence="1">
    <location>
        <begin position="43"/>
        <end position="184"/>
    </location>
</feature>
<name>A0AA36CQG2_9BILA</name>
<feature type="compositionally biased region" description="Basic and acidic residues" evidence="1">
    <location>
        <begin position="257"/>
        <end position="268"/>
    </location>
</feature>
<feature type="region of interest" description="Disordered" evidence="1">
    <location>
        <begin position="196"/>
        <end position="278"/>
    </location>
</feature>
<feature type="non-terminal residue" evidence="2">
    <location>
        <position position="365"/>
    </location>
</feature>
<accession>A0AA36CQG2</accession>
<protein>
    <submittedName>
        <fullName evidence="2">Uncharacterized protein</fullName>
    </submittedName>
</protein>